<dbReference type="Pfam" id="PF11183">
    <property type="entry name" value="PmrD"/>
    <property type="match status" value="1"/>
</dbReference>
<gene>
    <name evidence="1" type="ORF">QFI96_018640</name>
</gene>
<protein>
    <submittedName>
        <fullName evidence="1">Histidine kinase</fullName>
    </submittedName>
</protein>
<dbReference type="InterPro" id="IPR038679">
    <property type="entry name" value="PmrD_sf"/>
</dbReference>
<accession>A0ABU9FBT0</accession>
<keyword evidence="1" id="KW-0808">Transferase</keyword>
<reference evidence="1 2" key="1">
    <citation type="submission" date="2024-04" db="EMBL/GenBank/DDBJ databases">
        <title>Two novel Raoultella species associated with bleeding cankers of broadleaf hosts, Raoultella scottia sp. nov. and Raoultella lignicola sp. nov.</title>
        <authorList>
            <person name="Brady C.L."/>
        </authorList>
    </citation>
    <scope>NUCLEOTIDE SEQUENCE [LARGE SCALE GENOMIC DNA]</scope>
    <source>
        <strain evidence="1 2">TW_WC1a.1</strain>
    </source>
</reference>
<dbReference type="Proteomes" id="UP001312893">
    <property type="component" value="Unassembled WGS sequence"/>
</dbReference>
<dbReference type="EMBL" id="JARXNK020000105">
    <property type="protein sequence ID" value="MEL0553710.1"/>
    <property type="molecule type" value="Genomic_DNA"/>
</dbReference>
<sequence length="83" mass="9085">MEWWVKKVRSANEAGPHCVVLQSGQLAIIATVDSCHLPLRCGDKLTPLANARYCINGNLANSVKVIKARPYTTEHWAEAVTPA</sequence>
<evidence type="ECO:0000313" key="1">
    <source>
        <dbReference type="EMBL" id="MEL0553710.1"/>
    </source>
</evidence>
<organism evidence="1 2">
    <name type="scientific">Raoultella lignicola</name>
    <dbReference type="NCBI Taxonomy" id="3040939"/>
    <lineage>
        <taxon>Bacteria</taxon>
        <taxon>Pseudomonadati</taxon>
        <taxon>Pseudomonadota</taxon>
        <taxon>Gammaproteobacteria</taxon>
        <taxon>Enterobacterales</taxon>
        <taxon>Enterobacteriaceae</taxon>
        <taxon>Klebsiella/Raoultella group</taxon>
        <taxon>Raoultella</taxon>
    </lineage>
</organism>
<dbReference type="GO" id="GO:0016301">
    <property type="term" value="F:kinase activity"/>
    <property type="evidence" value="ECO:0007669"/>
    <property type="project" value="UniProtKB-KW"/>
</dbReference>
<dbReference type="InterPro" id="IPR044854">
    <property type="entry name" value="IraM/PmrD"/>
</dbReference>
<name>A0ABU9FBT0_9ENTR</name>
<proteinExistence type="predicted"/>
<keyword evidence="2" id="KW-1185">Reference proteome</keyword>
<comment type="caution">
    <text evidence="1">The sequence shown here is derived from an EMBL/GenBank/DDBJ whole genome shotgun (WGS) entry which is preliminary data.</text>
</comment>
<keyword evidence="1" id="KW-0418">Kinase</keyword>
<dbReference type="RefSeq" id="WP_123755006.1">
    <property type="nucleotide sequence ID" value="NZ_JARXNK020000105.1"/>
</dbReference>
<evidence type="ECO:0000313" key="2">
    <source>
        <dbReference type="Proteomes" id="UP001312893"/>
    </source>
</evidence>
<dbReference type="Gene3D" id="2.40.50.650">
    <property type="match status" value="1"/>
</dbReference>